<sequence length="92" mass="10923">MSVRFPHKKENKVKRVWPKGYKRFEIGSEEEIFEVKPQKYNFRLILLSLILVLILWFLVITPYLNHPLKKEGPIKIKIFNGDIPAYSNPKAK</sequence>
<proteinExistence type="predicted"/>
<dbReference type="Proteomes" id="UP000178526">
    <property type="component" value="Unassembled WGS sequence"/>
</dbReference>
<keyword evidence="1" id="KW-1133">Transmembrane helix</keyword>
<evidence type="ECO:0000256" key="1">
    <source>
        <dbReference type="SAM" id="Phobius"/>
    </source>
</evidence>
<gene>
    <name evidence="2" type="ORF">A2042_10080</name>
</gene>
<dbReference type="AlphaFoldDB" id="A0A1F7RBQ7"/>
<keyword evidence="1" id="KW-0812">Transmembrane</keyword>
<evidence type="ECO:0000313" key="3">
    <source>
        <dbReference type="Proteomes" id="UP000178526"/>
    </source>
</evidence>
<accession>A0A1F7RBQ7</accession>
<dbReference type="EMBL" id="MGDB01000149">
    <property type="protein sequence ID" value="OGL38357.1"/>
    <property type="molecule type" value="Genomic_DNA"/>
</dbReference>
<reference evidence="2 3" key="1">
    <citation type="journal article" date="2016" name="Nat. Commun.">
        <title>Thousands of microbial genomes shed light on interconnected biogeochemical processes in an aquifer system.</title>
        <authorList>
            <person name="Anantharaman K."/>
            <person name="Brown C.T."/>
            <person name="Hug L.A."/>
            <person name="Sharon I."/>
            <person name="Castelle C.J."/>
            <person name="Probst A.J."/>
            <person name="Thomas B.C."/>
            <person name="Singh A."/>
            <person name="Wilkins M.J."/>
            <person name="Karaoz U."/>
            <person name="Brodie E.L."/>
            <person name="Williams K.H."/>
            <person name="Hubbard S.S."/>
            <person name="Banfield J.F."/>
        </authorList>
    </citation>
    <scope>NUCLEOTIDE SEQUENCE [LARGE SCALE GENOMIC DNA]</scope>
</reference>
<evidence type="ECO:0000313" key="2">
    <source>
        <dbReference type="EMBL" id="OGL38357.1"/>
    </source>
</evidence>
<name>A0A1F7RBQ7_9BACT</name>
<protein>
    <submittedName>
        <fullName evidence="2">Uncharacterized protein</fullName>
    </submittedName>
</protein>
<organism evidence="2 3">
    <name type="scientific">Candidatus Schekmanbacteria bacterium GWA2_38_11</name>
    <dbReference type="NCBI Taxonomy" id="1817876"/>
    <lineage>
        <taxon>Bacteria</taxon>
        <taxon>Candidatus Schekmaniibacteriota</taxon>
    </lineage>
</organism>
<keyword evidence="1" id="KW-0472">Membrane</keyword>
<comment type="caution">
    <text evidence="2">The sequence shown here is derived from an EMBL/GenBank/DDBJ whole genome shotgun (WGS) entry which is preliminary data.</text>
</comment>
<feature type="transmembrane region" description="Helical" evidence="1">
    <location>
        <begin position="44"/>
        <end position="64"/>
    </location>
</feature>